<keyword evidence="5" id="KW-0812">Transmembrane</keyword>
<keyword evidence="3" id="KW-0813">Transport</keyword>
<comment type="similarity">
    <text evidence="2">Belongs to the outer membrane factor (OMF) (TC 1.B.17) family.</text>
</comment>
<dbReference type="Gene3D" id="1.20.1600.10">
    <property type="entry name" value="Outer membrane efflux proteins (OEP)"/>
    <property type="match status" value="1"/>
</dbReference>
<dbReference type="GO" id="GO:1990281">
    <property type="term" value="C:efflux pump complex"/>
    <property type="evidence" value="ECO:0007669"/>
    <property type="project" value="TreeGrafter"/>
</dbReference>
<dbReference type="PANTHER" id="PTHR30026:SF20">
    <property type="entry name" value="OUTER MEMBRANE PROTEIN TOLC"/>
    <property type="match status" value="1"/>
</dbReference>
<evidence type="ECO:0000313" key="9">
    <source>
        <dbReference type="EMBL" id="MBB5058427.1"/>
    </source>
</evidence>
<dbReference type="EMBL" id="JACHIP010000004">
    <property type="protein sequence ID" value="MBB5058427.1"/>
    <property type="molecule type" value="Genomic_DNA"/>
</dbReference>
<dbReference type="AlphaFoldDB" id="A0A7W8E4A5"/>
<protein>
    <submittedName>
        <fullName evidence="9">Outer membrane protein TolC</fullName>
    </submittedName>
</protein>
<evidence type="ECO:0000256" key="3">
    <source>
        <dbReference type="ARBA" id="ARBA00022448"/>
    </source>
</evidence>
<evidence type="ECO:0000256" key="2">
    <source>
        <dbReference type="ARBA" id="ARBA00007613"/>
    </source>
</evidence>
<evidence type="ECO:0000256" key="1">
    <source>
        <dbReference type="ARBA" id="ARBA00004442"/>
    </source>
</evidence>
<evidence type="ECO:0000313" key="10">
    <source>
        <dbReference type="Proteomes" id="UP000540989"/>
    </source>
</evidence>
<feature type="chain" id="PRO_5031465408" evidence="8">
    <location>
        <begin position="36"/>
        <end position="502"/>
    </location>
</feature>
<evidence type="ECO:0000256" key="8">
    <source>
        <dbReference type="SAM" id="SignalP"/>
    </source>
</evidence>
<keyword evidence="10" id="KW-1185">Reference proteome</keyword>
<dbReference type="GO" id="GO:0009279">
    <property type="term" value="C:cell outer membrane"/>
    <property type="evidence" value="ECO:0007669"/>
    <property type="project" value="UniProtKB-SubCell"/>
</dbReference>
<dbReference type="Proteomes" id="UP000540989">
    <property type="component" value="Unassembled WGS sequence"/>
</dbReference>
<sequence length="502" mass="53871">MKMRSRGTSTTTYGISQAVTAPALALAFGAASLLAQVPAAQATADLPQAPTPSVATLNRTLSAGTNGFPILTTTPGPLRLSLDDAIQQGMEYNLQQVLAQQNERAIRGEILTTGNALLPNLTAQFKSTAQELNLAAMGFKPSSLAGLNIPAGEFSEIVKVNTTAAQVNVSQALFNLPAYEFYRAAQKAELVAQLNTKLGRGNVALSTGTQYLQCIADASQIANAIALEKSDEVALRQATLSHDAGVGINLDVLRARVQLQNQQQVRISAENKLAKDKIALSRLIGLPADQELELTDTVPFAELATMTRPDALTLAFTRRKDYLALQAQLEVAQRTQKAVRYQRLPTLSASGFYGVLGETTGLYHGNFVAAGKLQFPIFQEAALRGETEVANAQIDKVHQQLASVKADIDQQIRSNMLDVQSNSDLVKVASSNVELSKQELSDAADRFSAGVTDNLPLVQAEATLAAAQDRLVQSEFQYNRSKLALARSIGVVETQYKTYLGR</sequence>
<accession>A0A7W8E4A5</accession>
<keyword evidence="4" id="KW-1134">Transmembrane beta strand</keyword>
<evidence type="ECO:0000256" key="6">
    <source>
        <dbReference type="ARBA" id="ARBA00023136"/>
    </source>
</evidence>
<dbReference type="InterPro" id="IPR003423">
    <property type="entry name" value="OMP_efflux"/>
</dbReference>
<dbReference type="SUPFAM" id="SSF56954">
    <property type="entry name" value="Outer membrane efflux proteins (OEP)"/>
    <property type="match status" value="1"/>
</dbReference>
<dbReference type="Pfam" id="PF02321">
    <property type="entry name" value="OEP"/>
    <property type="match status" value="1"/>
</dbReference>
<dbReference type="PANTHER" id="PTHR30026">
    <property type="entry name" value="OUTER MEMBRANE PROTEIN TOLC"/>
    <property type="match status" value="1"/>
</dbReference>
<organism evidence="9 10">
    <name type="scientific">Granulicella aggregans</name>
    <dbReference type="NCBI Taxonomy" id="474949"/>
    <lineage>
        <taxon>Bacteria</taxon>
        <taxon>Pseudomonadati</taxon>
        <taxon>Acidobacteriota</taxon>
        <taxon>Terriglobia</taxon>
        <taxon>Terriglobales</taxon>
        <taxon>Acidobacteriaceae</taxon>
        <taxon>Granulicella</taxon>
    </lineage>
</organism>
<proteinExistence type="inferred from homology"/>
<dbReference type="InterPro" id="IPR051906">
    <property type="entry name" value="TolC-like"/>
</dbReference>
<name>A0A7W8E4A5_9BACT</name>
<reference evidence="9 10" key="1">
    <citation type="submission" date="2020-08" db="EMBL/GenBank/DDBJ databases">
        <title>Genomic Encyclopedia of Type Strains, Phase IV (KMG-V): Genome sequencing to study the core and pangenomes of soil and plant-associated prokaryotes.</title>
        <authorList>
            <person name="Whitman W."/>
        </authorList>
    </citation>
    <scope>NUCLEOTIDE SEQUENCE [LARGE SCALE GENOMIC DNA]</scope>
    <source>
        <strain evidence="9 10">M8UP14</strain>
    </source>
</reference>
<keyword evidence="8" id="KW-0732">Signal</keyword>
<dbReference type="GO" id="GO:0015288">
    <property type="term" value="F:porin activity"/>
    <property type="evidence" value="ECO:0007669"/>
    <property type="project" value="TreeGrafter"/>
</dbReference>
<keyword evidence="6" id="KW-0472">Membrane</keyword>
<keyword evidence="7" id="KW-0998">Cell outer membrane</keyword>
<feature type="signal peptide" evidence="8">
    <location>
        <begin position="1"/>
        <end position="35"/>
    </location>
</feature>
<gene>
    <name evidence="9" type="ORF">HDF16_003141</name>
</gene>
<evidence type="ECO:0000256" key="5">
    <source>
        <dbReference type="ARBA" id="ARBA00022692"/>
    </source>
</evidence>
<comment type="caution">
    <text evidence="9">The sequence shown here is derived from an EMBL/GenBank/DDBJ whole genome shotgun (WGS) entry which is preliminary data.</text>
</comment>
<dbReference type="GO" id="GO:0015562">
    <property type="term" value="F:efflux transmembrane transporter activity"/>
    <property type="evidence" value="ECO:0007669"/>
    <property type="project" value="InterPro"/>
</dbReference>
<evidence type="ECO:0000256" key="4">
    <source>
        <dbReference type="ARBA" id="ARBA00022452"/>
    </source>
</evidence>
<comment type="subcellular location">
    <subcellularLocation>
        <location evidence="1">Cell outer membrane</location>
    </subcellularLocation>
</comment>
<evidence type="ECO:0000256" key="7">
    <source>
        <dbReference type="ARBA" id="ARBA00023237"/>
    </source>
</evidence>